<dbReference type="Proteomes" id="UP001341840">
    <property type="component" value="Unassembled WGS sequence"/>
</dbReference>
<keyword evidence="2" id="KW-1185">Reference proteome</keyword>
<accession>A0ABU6XPY0</accession>
<name>A0ABU6XPY0_9FABA</name>
<gene>
    <name evidence="1" type="ORF">PIB30_079092</name>
</gene>
<feature type="non-terminal residue" evidence="1">
    <location>
        <position position="136"/>
    </location>
</feature>
<evidence type="ECO:0000313" key="1">
    <source>
        <dbReference type="EMBL" id="MED6199782.1"/>
    </source>
</evidence>
<dbReference type="EMBL" id="JASCZI010212559">
    <property type="protein sequence ID" value="MED6199782.1"/>
    <property type="molecule type" value="Genomic_DNA"/>
</dbReference>
<comment type="caution">
    <text evidence="1">The sequence shown here is derived from an EMBL/GenBank/DDBJ whole genome shotgun (WGS) entry which is preliminary data.</text>
</comment>
<organism evidence="1 2">
    <name type="scientific">Stylosanthes scabra</name>
    <dbReference type="NCBI Taxonomy" id="79078"/>
    <lineage>
        <taxon>Eukaryota</taxon>
        <taxon>Viridiplantae</taxon>
        <taxon>Streptophyta</taxon>
        <taxon>Embryophyta</taxon>
        <taxon>Tracheophyta</taxon>
        <taxon>Spermatophyta</taxon>
        <taxon>Magnoliopsida</taxon>
        <taxon>eudicotyledons</taxon>
        <taxon>Gunneridae</taxon>
        <taxon>Pentapetalae</taxon>
        <taxon>rosids</taxon>
        <taxon>fabids</taxon>
        <taxon>Fabales</taxon>
        <taxon>Fabaceae</taxon>
        <taxon>Papilionoideae</taxon>
        <taxon>50 kb inversion clade</taxon>
        <taxon>dalbergioids sensu lato</taxon>
        <taxon>Dalbergieae</taxon>
        <taxon>Pterocarpus clade</taxon>
        <taxon>Stylosanthes</taxon>
    </lineage>
</organism>
<protein>
    <submittedName>
        <fullName evidence="1">Uncharacterized protein</fullName>
    </submittedName>
</protein>
<sequence length="136" mass="15675">MHGLGDMQHFSKWFQAYLSDPSNGVIDPQMLNLAFGPIREYTSWTTDNIGVYMKGDAGQAQNARQLYYMQYSGRGRSNWRVVVKCKPWGRFESKEVVIMDEAYQNVDKIPVRLITETEISETLRSPAKEMDIMNAQ</sequence>
<evidence type="ECO:0000313" key="2">
    <source>
        <dbReference type="Proteomes" id="UP001341840"/>
    </source>
</evidence>
<proteinExistence type="predicted"/>
<reference evidence="1 2" key="1">
    <citation type="journal article" date="2023" name="Plants (Basel)">
        <title>Bridging the Gap: Combining Genomics and Transcriptomics Approaches to Understand Stylosanthes scabra, an Orphan Legume from the Brazilian Caatinga.</title>
        <authorList>
            <person name="Ferreira-Neto J.R.C."/>
            <person name="da Silva M.D."/>
            <person name="Binneck E."/>
            <person name="de Melo N.F."/>
            <person name="da Silva R.H."/>
            <person name="de Melo A.L.T.M."/>
            <person name="Pandolfi V."/>
            <person name="Bustamante F.O."/>
            <person name="Brasileiro-Vidal A.C."/>
            <person name="Benko-Iseppon A.M."/>
        </authorList>
    </citation>
    <scope>NUCLEOTIDE SEQUENCE [LARGE SCALE GENOMIC DNA]</scope>
    <source>
        <tissue evidence="1">Leaves</tissue>
    </source>
</reference>